<evidence type="ECO:0000313" key="2">
    <source>
        <dbReference type="EMBL" id="GGB44612.1"/>
    </source>
</evidence>
<dbReference type="Gene3D" id="2.30.40.10">
    <property type="entry name" value="Urease, subunit C, domain 1"/>
    <property type="match status" value="1"/>
</dbReference>
<dbReference type="InterPro" id="IPR032466">
    <property type="entry name" value="Metal_Hydrolase"/>
</dbReference>
<keyword evidence="3" id="KW-1185">Reference proteome</keyword>
<dbReference type="SUPFAM" id="SSF51556">
    <property type="entry name" value="Metallo-dependent hydrolases"/>
    <property type="match status" value="1"/>
</dbReference>
<proteinExistence type="predicted"/>
<dbReference type="Gene3D" id="3.10.310.70">
    <property type="match status" value="1"/>
</dbReference>
<protein>
    <recommendedName>
        <fullName evidence="1">Amidohydrolase 3 domain-containing protein</fullName>
    </recommendedName>
</protein>
<sequence>MPVSVFQAKRIITLNGYRPFATHVAVRDGRILGMGDETMLTAFGRASLDDRFAGKVLMPGFVEGHAHVFEGMVWDDRYVGFFDRRGPDGRVWPGLTSIDAVVEVLAAEAAALTDPTRALSAWGFDPIYFDGRRMTRCDLDRVSTTRPVLVLHASAHILNVNSAALDLVGLRDDTDLDGLARDEAGRLTGELLGPEAMGWVRSKIDRVPVLRAADERVLRRFADIARASGVTTCTDLLNQLGAEAVEVLTTVTGADDFPIRLAPALAQRMHSLDDGVARWKVLAGASTDRLKFGLVKLVVDGSIQGFTARLRWPGYHNGAPNGMWYMAPADVMQVVDAYHAAGAHLQIHTNGDQASELAIDAIEAALIRTPRADHRHTLQHAQMLDEALLRRMKTLGICCNIFANHIYYWGDAHAAQTVGPVRAERLDPCGTALRLGVPFSMHSDAPITPVAPLFTAWCAVNRLTASGALLGAEERIPVEAALRAVTLGVAYTMKLDHLVGSIDVGKYADFAVLDDDPLAVDPMALKDVGVHATVVGGRVFPAPGS</sequence>
<gene>
    <name evidence="2" type="ORF">GCM10011505_27370</name>
</gene>
<dbReference type="RefSeq" id="WP_188578761.1">
    <property type="nucleotide sequence ID" value="NZ_BMDZ01000031.1"/>
</dbReference>
<accession>A0ABQ1IL57</accession>
<dbReference type="InterPro" id="IPR033932">
    <property type="entry name" value="YtcJ-like"/>
</dbReference>
<dbReference type="Gene3D" id="3.20.20.140">
    <property type="entry name" value="Metal-dependent hydrolases"/>
    <property type="match status" value="1"/>
</dbReference>
<dbReference type="Pfam" id="PF07969">
    <property type="entry name" value="Amidohydro_3"/>
    <property type="match status" value="1"/>
</dbReference>
<dbReference type="PANTHER" id="PTHR22642">
    <property type="entry name" value="IMIDAZOLONEPROPIONASE"/>
    <property type="match status" value="1"/>
</dbReference>
<name>A0ABQ1IL57_9PROT</name>
<dbReference type="CDD" id="cd01300">
    <property type="entry name" value="YtcJ_like"/>
    <property type="match status" value="1"/>
</dbReference>
<reference evidence="3" key="1">
    <citation type="journal article" date="2019" name="Int. J. Syst. Evol. Microbiol.">
        <title>The Global Catalogue of Microorganisms (GCM) 10K type strain sequencing project: providing services to taxonomists for standard genome sequencing and annotation.</title>
        <authorList>
            <consortium name="The Broad Institute Genomics Platform"/>
            <consortium name="The Broad Institute Genome Sequencing Center for Infectious Disease"/>
            <person name="Wu L."/>
            <person name="Ma J."/>
        </authorList>
    </citation>
    <scope>NUCLEOTIDE SEQUENCE [LARGE SCALE GENOMIC DNA]</scope>
    <source>
        <strain evidence="3">CGMCC 1.10188</strain>
    </source>
</reference>
<dbReference type="PANTHER" id="PTHR22642:SF2">
    <property type="entry name" value="PROTEIN LONG AFTER FAR-RED 3"/>
    <property type="match status" value="1"/>
</dbReference>
<organism evidence="2 3">
    <name type="scientific">Tistrella bauzanensis</name>
    <dbReference type="NCBI Taxonomy" id="657419"/>
    <lineage>
        <taxon>Bacteria</taxon>
        <taxon>Pseudomonadati</taxon>
        <taxon>Pseudomonadota</taxon>
        <taxon>Alphaproteobacteria</taxon>
        <taxon>Geminicoccales</taxon>
        <taxon>Geminicoccaceae</taxon>
        <taxon>Tistrella</taxon>
    </lineage>
</organism>
<dbReference type="InterPro" id="IPR013108">
    <property type="entry name" value="Amidohydro_3"/>
</dbReference>
<dbReference type="Proteomes" id="UP000603352">
    <property type="component" value="Unassembled WGS sequence"/>
</dbReference>
<comment type="caution">
    <text evidence="2">The sequence shown here is derived from an EMBL/GenBank/DDBJ whole genome shotgun (WGS) entry which is preliminary data.</text>
</comment>
<feature type="domain" description="Amidohydrolase 3" evidence="1">
    <location>
        <begin position="54"/>
        <end position="539"/>
    </location>
</feature>
<evidence type="ECO:0000259" key="1">
    <source>
        <dbReference type="Pfam" id="PF07969"/>
    </source>
</evidence>
<dbReference type="SUPFAM" id="SSF51338">
    <property type="entry name" value="Composite domain of metallo-dependent hydrolases"/>
    <property type="match status" value="1"/>
</dbReference>
<evidence type="ECO:0000313" key="3">
    <source>
        <dbReference type="Proteomes" id="UP000603352"/>
    </source>
</evidence>
<dbReference type="EMBL" id="BMDZ01000031">
    <property type="protein sequence ID" value="GGB44612.1"/>
    <property type="molecule type" value="Genomic_DNA"/>
</dbReference>
<dbReference type="InterPro" id="IPR011059">
    <property type="entry name" value="Metal-dep_hydrolase_composite"/>
</dbReference>